<dbReference type="Proteomes" id="UP000308891">
    <property type="component" value="Unassembled WGS sequence"/>
</dbReference>
<gene>
    <name evidence="2" type="ORF">E5K04_12065</name>
</gene>
<reference evidence="2 3" key="1">
    <citation type="submission" date="2019-04" db="EMBL/GenBank/DDBJ databases">
        <title>Crenobacter sp. nov.</title>
        <authorList>
            <person name="Shi S."/>
        </authorList>
    </citation>
    <scope>NUCLEOTIDE SEQUENCE [LARGE SCALE GENOMIC DNA]</scope>
    <source>
        <strain evidence="2 3">GY 70310</strain>
    </source>
</reference>
<dbReference type="OrthoDB" id="9131610at2"/>
<evidence type="ECO:0000256" key="1">
    <source>
        <dbReference type="SAM" id="MobiDB-lite"/>
    </source>
</evidence>
<dbReference type="EMBL" id="STGJ01000013">
    <property type="protein sequence ID" value="TIC80562.1"/>
    <property type="molecule type" value="Genomic_DNA"/>
</dbReference>
<organism evidence="2 3">
    <name type="scientific">Crenobacter intestini</name>
    <dbReference type="NCBI Taxonomy" id="2563443"/>
    <lineage>
        <taxon>Bacteria</taxon>
        <taxon>Pseudomonadati</taxon>
        <taxon>Pseudomonadota</taxon>
        <taxon>Betaproteobacteria</taxon>
        <taxon>Neisseriales</taxon>
        <taxon>Neisseriaceae</taxon>
        <taxon>Crenobacter</taxon>
    </lineage>
</organism>
<protein>
    <submittedName>
        <fullName evidence="2">Uncharacterized protein</fullName>
    </submittedName>
</protein>
<proteinExistence type="predicted"/>
<name>A0A4T0UP69_9NEIS</name>
<evidence type="ECO:0000313" key="2">
    <source>
        <dbReference type="EMBL" id="TIC80562.1"/>
    </source>
</evidence>
<accession>A0A4T0UP69</accession>
<dbReference type="RefSeq" id="WP_136554423.1">
    <property type="nucleotide sequence ID" value="NZ_STGJ01000013.1"/>
</dbReference>
<evidence type="ECO:0000313" key="3">
    <source>
        <dbReference type="Proteomes" id="UP000308891"/>
    </source>
</evidence>
<feature type="region of interest" description="Disordered" evidence="1">
    <location>
        <begin position="114"/>
        <end position="135"/>
    </location>
</feature>
<comment type="caution">
    <text evidence="2">The sequence shown here is derived from an EMBL/GenBank/DDBJ whole genome shotgun (WGS) entry which is preliminary data.</text>
</comment>
<dbReference type="AlphaFoldDB" id="A0A4T0UP69"/>
<sequence>MPGQISRFLPIRFANGASISRFAKHCPHCKTLVQSENMIGEAALVQDRLFIIAVARCTQCNHSFKVTCVITDDKRVHKALLPQWLLLVWLKQVTPANAPAQDARDWSFDAEENAPAASGGVTLPEGSEPQPSDEVIGRYENAPIPATLSVAGRRFVFDRVQPDALPAVLASNELLYQRHLVYRES</sequence>
<keyword evidence="3" id="KW-1185">Reference proteome</keyword>